<reference evidence="2" key="1">
    <citation type="submission" date="2018-09" db="EMBL/GenBank/DDBJ databases">
        <authorList>
            <person name="Livingstone P.G."/>
            <person name="Whitworth D.E."/>
        </authorList>
    </citation>
    <scope>NUCLEOTIDE SEQUENCE [LARGE SCALE GENOMIC DNA]</scope>
    <source>
        <strain evidence="2">AB050A</strain>
    </source>
</reference>
<gene>
    <name evidence="1" type="ORF">D7W81_15015</name>
</gene>
<accession>A0A3A8QGG5</accession>
<dbReference type="EMBL" id="RAWK01000079">
    <property type="protein sequence ID" value="RKH66761.1"/>
    <property type="molecule type" value="Genomic_DNA"/>
</dbReference>
<keyword evidence="2" id="KW-1185">Reference proteome</keyword>
<proteinExistence type="predicted"/>
<evidence type="ECO:0000313" key="1">
    <source>
        <dbReference type="EMBL" id="RKH66761.1"/>
    </source>
</evidence>
<protein>
    <submittedName>
        <fullName evidence="1">Uncharacterized protein</fullName>
    </submittedName>
</protein>
<comment type="caution">
    <text evidence="1">The sequence shown here is derived from an EMBL/GenBank/DDBJ whole genome shotgun (WGS) entry which is preliminary data.</text>
</comment>
<evidence type="ECO:0000313" key="2">
    <source>
        <dbReference type="Proteomes" id="UP000267003"/>
    </source>
</evidence>
<name>A0A3A8QGG5_9BACT</name>
<organism evidence="1 2">
    <name type="scientific">Corallococcus aberystwythensis</name>
    <dbReference type="NCBI Taxonomy" id="2316722"/>
    <lineage>
        <taxon>Bacteria</taxon>
        <taxon>Pseudomonadati</taxon>
        <taxon>Myxococcota</taxon>
        <taxon>Myxococcia</taxon>
        <taxon>Myxococcales</taxon>
        <taxon>Cystobacterineae</taxon>
        <taxon>Myxococcaceae</taxon>
        <taxon>Corallococcus</taxon>
    </lineage>
</organism>
<dbReference type="AlphaFoldDB" id="A0A3A8QGG5"/>
<dbReference type="Proteomes" id="UP000267003">
    <property type="component" value="Unassembled WGS sequence"/>
</dbReference>
<sequence>MGGTIYLHESKAKRSYFGGTVLSYEIVEVPEKAHAQRIMFRIQSTAEAKDKEWRGANHGRAWTGGVLP</sequence>